<evidence type="ECO:0000259" key="10">
    <source>
        <dbReference type="PROSITE" id="PS50893"/>
    </source>
</evidence>
<evidence type="ECO:0000256" key="7">
    <source>
        <dbReference type="ARBA" id="ARBA00022967"/>
    </source>
</evidence>
<dbReference type="Gene3D" id="3.40.50.300">
    <property type="entry name" value="P-loop containing nucleotide triphosphate hydrolases"/>
    <property type="match status" value="2"/>
</dbReference>
<keyword evidence="5" id="KW-0547">Nucleotide-binding</keyword>
<dbReference type="STRING" id="1293054.HSACCH_00849"/>
<evidence type="ECO:0000256" key="3">
    <source>
        <dbReference type="ARBA" id="ARBA00022475"/>
    </source>
</evidence>
<dbReference type="PROSITE" id="PS50893">
    <property type="entry name" value="ABC_TRANSPORTER_2"/>
    <property type="match status" value="2"/>
</dbReference>
<dbReference type="PROSITE" id="PS00211">
    <property type="entry name" value="ABC_TRANSPORTER_1"/>
    <property type="match status" value="1"/>
</dbReference>
<dbReference type="GO" id="GO:0016887">
    <property type="term" value="F:ATP hydrolysis activity"/>
    <property type="evidence" value="ECO:0007669"/>
    <property type="project" value="InterPro"/>
</dbReference>
<dbReference type="InterPro" id="IPR027417">
    <property type="entry name" value="P-loop_NTPase"/>
</dbReference>
<keyword evidence="4" id="KW-0677">Repeat</keyword>
<comment type="caution">
    <text evidence="11">The sequence shown here is derived from an EMBL/GenBank/DDBJ whole genome shotgun (WGS) entry which is preliminary data.</text>
</comment>
<dbReference type="CDD" id="cd03216">
    <property type="entry name" value="ABC_Carb_Monos_I"/>
    <property type="match status" value="1"/>
</dbReference>
<keyword evidence="8" id="KW-0472">Membrane</keyword>
<evidence type="ECO:0000256" key="8">
    <source>
        <dbReference type="ARBA" id="ARBA00023136"/>
    </source>
</evidence>
<evidence type="ECO:0000256" key="9">
    <source>
        <dbReference type="SAM" id="Coils"/>
    </source>
</evidence>
<dbReference type="InterPro" id="IPR003593">
    <property type="entry name" value="AAA+_ATPase"/>
</dbReference>
<keyword evidence="7" id="KW-1278">Translocase</keyword>
<protein>
    <submittedName>
        <fullName evidence="11">Ribose ABC transport system, ATP-binding protein RbsA (TC 3.A.1.2.1)</fullName>
    </submittedName>
</protein>
<evidence type="ECO:0000256" key="5">
    <source>
        <dbReference type="ARBA" id="ARBA00022741"/>
    </source>
</evidence>
<feature type="domain" description="ABC transporter" evidence="10">
    <location>
        <begin position="253"/>
        <end position="498"/>
    </location>
</feature>
<reference evidence="12" key="1">
    <citation type="journal article" date="2013" name="Genome Announc.">
        <title>Genome Sequence of Halanaerobium saccharolyticum subsp. saccharolyticum Strain DSM 6643T, a Halophilic Hydrogen-Producing Bacterium.</title>
        <authorList>
            <person name="Kivisto A."/>
            <person name="Larjo A."/>
            <person name="Ciranna A."/>
            <person name="Santala V."/>
            <person name="Roos C."/>
            <person name="Karp M."/>
        </authorList>
    </citation>
    <scope>NUCLEOTIDE SEQUENCE [LARGE SCALE GENOMIC DNA]</scope>
    <source>
        <strain evidence="12">DSM 6643</strain>
    </source>
</reference>
<keyword evidence="12" id="KW-1185">Reference proteome</keyword>
<dbReference type="InterPro" id="IPR003439">
    <property type="entry name" value="ABC_transporter-like_ATP-bd"/>
</dbReference>
<dbReference type="InterPro" id="IPR050107">
    <property type="entry name" value="ABC_carbohydrate_import_ATPase"/>
</dbReference>
<dbReference type="AlphaFoldDB" id="M5DZS1"/>
<keyword evidence="3" id="KW-1003">Cell membrane</keyword>
<evidence type="ECO:0000256" key="1">
    <source>
        <dbReference type="ARBA" id="ARBA00004202"/>
    </source>
</evidence>
<gene>
    <name evidence="11" type="ORF">HSACCH_00849</name>
</gene>
<dbReference type="InterPro" id="IPR017871">
    <property type="entry name" value="ABC_transporter-like_CS"/>
</dbReference>
<name>M5DZS1_9FIRM</name>
<dbReference type="PANTHER" id="PTHR43790:SF9">
    <property type="entry name" value="GALACTOFURANOSE TRANSPORTER ATP-BINDING PROTEIN YTFR"/>
    <property type="match status" value="1"/>
</dbReference>
<evidence type="ECO:0000313" key="12">
    <source>
        <dbReference type="Proteomes" id="UP000012063"/>
    </source>
</evidence>
<dbReference type="GO" id="GO:0005886">
    <property type="term" value="C:plasma membrane"/>
    <property type="evidence" value="ECO:0007669"/>
    <property type="project" value="UniProtKB-SubCell"/>
</dbReference>
<dbReference type="SUPFAM" id="SSF52540">
    <property type="entry name" value="P-loop containing nucleoside triphosphate hydrolases"/>
    <property type="match status" value="2"/>
</dbReference>
<keyword evidence="6 11" id="KW-0067">ATP-binding</keyword>
<dbReference type="SMART" id="SM00382">
    <property type="entry name" value="AAA"/>
    <property type="match status" value="2"/>
</dbReference>
<evidence type="ECO:0000256" key="6">
    <source>
        <dbReference type="ARBA" id="ARBA00022840"/>
    </source>
</evidence>
<dbReference type="eggNOG" id="COG1129">
    <property type="taxonomic scope" value="Bacteria"/>
</dbReference>
<keyword evidence="9" id="KW-0175">Coiled coil</keyword>
<dbReference type="RefSeq" id="WP_005488107.1">
    <property type="nucleotide sequence ID" value="NZ_CAUI01000005.1"/>
</dbReference>
<dbReference type="FunFam" id="3.40.50.300:FF:000127">
    <property type="entry name" value="Ribose import ATP-binding protein RbsA"/>
    <property type="match status" value="1"/>
</dbReference>
<dbReference type="CDD" id="cd03215">
    <property type="entry name" value="ABC_Carb_Monos_II"/>
    <property type="match status" value="1"/>
</dbReference>
<organism evidence="11 12">
    <name type="scientific">Halanaerobium saccharolyticum subsp. saccharolyticum DSM 6643</name>
    <dbReference type="NCBI Taxonomy" id="1293054"/>
    <lineage>
        <taxon>Bacteria</taxon>
        <taxon>Bacillati</taxon>
        <taxon>Bacillota</taxon>
        <taxon>Clostridia</taxon>
        <taxon>Halanaerobiales</taxon>
        <taxon>Halanaerobiaceae</taxon>
        <taxon>Halanaerobium</taxon>
    </lineage>
</organism>
<evidence type="ECO:0000313" key="11">
    <source>
        <dbReference type="EMBL" id="CCU78710.1"/>
    </source>
</evidence>
<feature type="coiled-coil region" evidence="9">
    <location>
        <begin position="113"/>
        <end position="140"/>
    </location>
</feature>
<keyword evidence="2" id="KW-0813">Transport</keyword>
<accession>M5DZS1</accession>
<dbReference type="EMBL" id="CAUI01000005">
    <property type="protein sequence ID" value="CCU78710.1"/>
    <property type="molecule type" value="Genomic_DNA"/>
</dbReference>
<dbReference type="Pfam" id="PF00005">
    <property type="entry name" value="ABC_tran"/>
    <property type="match status" value="2"/>
</dbReference>
<proteinExistence type="predicted"/>
<evidence type="ECO:0000256" key="4">
    <source>
        <dbReference type="ARBA" id="ARBA00022737"/>
    </source>
</evidence>
<feature type="domain" description="ABC transporter" evidence="10">
    <location>
        <begin position="6"/>
        <end position="242"/>
    </location>
</feature>
<dbReference type="GO" id="GO:0005524">
    <property type="term" value="F:ATP binding"/>
    <property type="evidence" value="ECO:0007669"/>
    <property type="project" value="UniProtKB-KW"/>
</dbReference>
<sequence>MENKLLKLEKISKSFGGVQALDKVDFDVNKGEIHGLLGENGAGKSTLMKIISGALNQDEGKIKLEDEEVKLKSPLDAENRGIAMVYQELNLLNDLSVTENIFISEFNQKNYGKINWKDLYKRAENEMKKLEVNIDVRKKIKEISVAEQQIVAIIRALVSESKILIMDEPTSALSLKDIEFLLEFLQKLKEKGYSIIFITHKLDEVLEITDRITVLRNGKKIKNLKTDQTDENELSKLIIGRSVENIYPKINQNRGKKLLELNDISLKNKLKNISFSLFEGEILGIVGLLGAGKTEIGKTILGAYKRKEVTGDIYFNEEKIFNKNPHQAIERGIGFVPEDRSSEGLLTKQDVKFNISLSALKEISEKKIIKNNKEKKLVKNLVNKLQIKCSSINQKVTDLSGGNQQKVVLSKWLANQSKIIIFDEPTRGIDVGAKIEVYNFFKELLDMGVGILLLSSEVPEIHGIADRILVLNNGQITNEQNKSEVSKDELQKLVMAGGLK</sequence>
<evidence type="ECO:0000256" key="2">
    <source>
        <dbReference type="ARBA" id="ARBA00022448"/>
    </source>
</evidence>
<dbReference type="Proteomes" id="UP000012063">
    <property type="component" value="Unassembled WGS sequence"/>
</dbReference>
<dbReference type="OrthoDB" id="2061162at2"/>
<dbReference type="PANTHER" id="PTHR43790">
    <property type="entry name" value="CARBOHYDRATE TRANSPORT ATP-BINDING PROTEIN MG119-RELATED"/>
    <property type="match status" value="1"/>
</dbReference>
<dbReference type="InParanoid" id="M5DZS1"/>
<comment type="subcellular location">
    <subcellularLocation>
        <location evidence="1">Cell membrane</location>
        <topology evidence="1">Peripheral membrane protein</topology>
    </subcellularLocation>
</comment>